<gene>
    <name evidence="4" type="ORF">ACHAW5_005577</name>
</gene>
<feature type="region of interest" description="Disordered" evidence="2">
    <location>
        <begin position="145"/>
        <end position="183"/>
    </location>
</feature>
<feature type="compositionally biased region" description="Pro residues" evidence="2">
    <location>
        <begin position="30"/>
        <end position="42"/>
    </location>
</feature>
<evidence type="ECO:0000313" key="4">
    <source>
        <dbReference type="EMBL" id="KAL3776708.1"/>
    </source>
</evidence>
<reference evidence="4 5" key="1">
    <citation type="submission" date="2024-10" db="EMBL/GenBank/DDBJ databases">
        <title>Updated reference genomes for cyclostephanoid diatoms.</title>
        <authorList>
            <person name="Roberts W.R."/>
            <person name="Alverson A.J."/>
        </authorList>
    </citation>
    <scope>NUCLEOTIDE SEQUENCE [LARGE SCALE GENOMIC DNA]</scope>
    <source>
        <strain evidence="4 5">AJA276-08</strain>
    </source>
</reference>
<feature type="coiled-coil region" evidence="1">
    <location>
        <begin position="843"/>
        <end position="877"/>
    </location>
</feature>
<feature type="compositionally biased region" description="Pro residues" evidence="2">
    <location>
        <begin position="439"/>
        <end position="449"/>
    </location>
</feature>
<organism evidence="4 5">
    <name type="scientific">Stephanodiscus triporus</name>
    <dbReference type="NCBI Taxonomy" id="2934178"/>
    <lineage>
        <taxon>Eukaryota</taxon>
        <taxon>Sar</taxon>
        <taxon>Stramenopiles</taxon>
        <taxon>Ochrophyta</taxon>
        <taxon>Bacillariophyta</taxon>
        <taxon>Coscinodiscophyceae</taxon>
        <taxon>Thalassiosirophycidae</taxon>
        <taxon>Stephanodiscales</taxon>
        <taxon>Stephanodiscaceae</taxon>
        <taxon>Stephanodiscus</taxon>
    </lineage>
</organism>
<feature type="region of interest" description="Disordered" evidence="2">
    <location>
        <begin position="666"/>
        <end position="697"/>
    </location>
</feature>
<feature type="compositionally biased region" description="Low complexity" evidence="2">
    <location>
        <begin position="1"/>
        <end position="29"/>
    </location>
</feature>
<evidence type="ECO:0000256" key="2">
    <source>
        <dbReference type="SAM" id="MobiDB-lite"/>
    </source>
</evidence>
<feature type="compositionally biased region" description="Basic and acidic residues" evidence="2">
    <location>
        <begin position="151"/>
        <end position="164"/>
    </location>
</feature>
<feature type="region of interest" description="Disordered" evidence="2">
    <location>
        <begin position="374"/>
        <end position="399"/>
    </location>
</feature>
<keyword evidence="1" id="KW-0175">Coiled coil</keyword>
<feature type="compositionally biased region" description="Low complexity" evidence="2">
    <location>
        <begin position="57"/>
        <end position="67"/>
    </location>
</feature>
<name>A0ABD3NMZ5_9STRA</name>
<feature type="compositionally biased region" description="Gly residues" evidence="2">
    <location>
        <begin position="666"/>
        <end position="681"/>
    </location>
</feature>
<protein>
    <submittedName>
        <fullName evidence="4">Uncharacterized protein</fullName>
    </submittedName>
</protein>
<feature type="compositionally biased region" description="Low complexity" evidence="2">
    <location>
        <begin position="450"/>
        <end position="464"/>
    </location>
</feature>
<keyword evidence="5" id="KW-1185">Reference proteome</keyword>
<dbReference type="PANTHER" id="PTHR48125">
    <property type="entry name" value="LP07818P1"/>
    <property type="match status" value="1"/>
</dbReference>
<accession>A0ABD3NMZ5</accession>
<feature type="region of interest" description="Disordered" evidence="2">
    <location>
        <begin position="1"/>
        <end position="67"/>
    </location>
</feature>
<feature type="compositionally biased region" description="Low complexity" evidence="2">
    <location>
        <begin position="377"/>
        <end position="394"/>
    </location>
</feature>
<feature type="compositionally biased region" description="Acidic residues" evidence="2">
    <location>
        <begin position="165"/>
        <end position="183"/>
    </location>
</feature>
<dbReference type="PANTHER" id="PTHR48125:SF12">
    <property type="entry name" value="AT HOOK TRANSCRIPTION FACTOR FAMILY-RELATED"/>
    <property type="match status" value="1"/>
</dbReference>
<comment type="caution">
    <text evidence="4">The sequence shown here is derived from an EMBL/GenBank/DDBJ whole genome shotgun (WGS) entry which is preliminary data.</text>
</comment>
<dbReference type="Proteomes" id="UP001530315">
    <property type="component" value="Unassembled WGS sequence"/>
</dbReference>
<keyword evidence="3" id="KW-0812">Transmembrane</keyword>
<evidence type="ECO:0000256" key="3">
    <source>
        <dbReference type="SAM" id="Phobius"/>
    </source>
</evidence>
<keyword evidence="3" id="KW-1133">Transmembrane helix</keyword>
<feature type="region of interest" description="Disordered" evidence="2">
    <location>
        <begin position="412"/>
        <end position="470"/>
    </location>
</feature>
<proteinExistence type="predicted"/>
<dbReference type="EMBL" id="JALLAZ020001337">
    <property type="protein sequence ID" value="KAL3776708.1"/>
    <property type="molecule type" value="Genomic_DNA"/>
</dbReference>
<sequence length="933" mass="100700">MKRTPSASSSTSSRQSVSRGGSIGSSTSSLPPPTPSSPPGPSPSNNAGGAPPPPVVLPSSSSSSTPPRMSPLFSLYYWLLLRIVAPIFGYANYILGLAPSSSIGHPPPGGGDDGVVVDDDDDDDGYNDVLRGLLAERRRTWRTTNATNDDADGRRRGGEGRTNDVVDDDVNDDVDGDDYDEDYDDYERDEEYLRVRASPGLTTLLDDALYRAYEAELQPTVSSASKLLCEFVEMKEASVLVLRGCRWSTGVPLGGGMSVVELDLSRGGGGGGVRNTHVVAAGDAILGNSYVGEGAIVDGDGEPVVNFGEGEDVHVDDVDAEYAEARHAEDVANWNEYDTIQDFAMQCYLTSREAIHRLSTDRLAESANRTLRDSIIASEGSEGGTTTTTAAAATSGGGETARDDVVVVVAGGALPSSNPSPPHQSTAPPSQNQQHAGVPPLPLLPPPPSSSSSPSSSSFPLSSPADAGIGRCYDPQPRRDCWESPRLYCPDYYWADDAICACQRLLKALSKHRFLTLASAHGWERYHVGTATAERRRWRGGEGDRRRSRGGGPAAAIVRPPTYAIDEPHVFPSLEAAHSLRYLVSELLASSIPARLNQFRAATESNAVVSKRLYLVKCEYRAPLRALWESCTNLNAAPRIELVERYLRDYHGIKVKEGVLEGGGGGEAGGASGGGGKGLGGSRKKSGPSSMEFAKKTAIQQQREKLEKLITEKYWKHPAFVEALQLERCCERLEAEMSQMLMPLANLASEIMCEWKERVRAVAVVNDIDQDSDNDDSSGSADNPQCKEVWDEEMFEAQYMDWFDMVKRQQELNAGKGWAVPEIVDGSAQDAAPTTLSELSKVIRDAEIELSIAMASKDQLERVHKRLEALRADKAARYKVLAQIVFDVGYRELNNGILVESPPDYATIEFPKLSVLGVFGEQLTLSGEVLPVG</sequence>
<feature type="compositionally biased region" description="Polar residues" evidence="2">
    <location>
        <begin position="423"/>
        <end position="435"/>
    </location>
</feature>
<evidence type="ECO:0000313" key="5">
    <source>
        <dbReference type="Proteomes" id="UP001530315"/>
    </source>
</evidence>
<dbReference type="AlphaFoldDB" id="A0ABD3NMZ5"/>
<feature type="transmembrane region" description="Helical" evidence="3">
    <location>
        <begin position="75"/>
        <end position="95"/>
    </location>
</feature>
<evidence type="ECO:0000256" key="1">
    <source>
        <dbReference type="SAM" id="Coils"/>
    </source>
</evidence>
<keyword evidence="3" id="KW-0472">Membrane</keyword>